<dbReference type="EMBL" id="CP163302">
    <property type="protein sequence ID" value="XDP47254.1"/>
    <property type="molecule type" value="Genomic_DNA"/>
</dbReference>
<dbReference type="EC" id="5.6.2.1" evidence="3"/>
<proteinExistence type="inferred from homology"/>
<dbReference type="GO" id="GO:0006265">
    <property type="term" value="P:DNA topological change"/>
    <property type="evidence" value="ECO:0007669"/>
    <property type="project" value="InterPro"/>
</dbReference>
<dbReference type="InterPro" id="IPR035447">
    <property type="entry name" value="DNA_topo_I_N_sf"/>
</dbReference>
<dbReference type="Gene3D" id="1.10.132.120">
    <property type="match status" value="1"/>
</dbReference>
<dbReference type="Pfam" id="PF21338">
    <property type="entry name" value="Top1B_N_bact"/>
    <property type="match status" value="1"/>
</dbReference>
<dbReference type="Gene3D" id="3.30.66.10">
    <property type="entry name" value="DNA topoisomerase I domain"/>
    <property type="match status" value="1"/>
</dbReference>
<protein>
    <recommendedName>
        <fullName evidence="3">DNA topoisomerase</fullName>
        <ecNumber evidence="3">5.6.2.1</ecNumber>
    </recommendedName>
</protein>
<dbReference type="Gene3D" id="3.90.15.10">
    <property type="entry name" value="Topoisomerase I, Chain A, domain 3"/>
    <property type="match status" value="1"/>
</dbReference>
<dbReference type="PANTHER" id="PTHR10290:SF3">
    <property type="entry name" value="DNA TOPOISOMERASE 1"/>
    <property type="match status" value="1"/>
</dbReference>
<keyword evidence="5" id="KW-0238">DNA-binding</keyword>
<dbReference type="RefSeq" id="WP_369047345.1">
    <property type="nucleotide sequence ID" value="NZ_CP163302.1"/>
</dbReference>
<reference evidence="9" key="1">
    <citation type="submission" date="2024-07" db="EMBL/GenBank/DDBJ databases">
        <authorList>
            <person name="fu j."/>
        </authorList>
    </citation>
    <scope>NUCLEOTIDE SEQUENCE</scope>
    <source>
        <strain evidence="9">P10A9</strain>
    </source>
</reference>
<feature type="domain" description="DNA topoisomerase IB N-terminal" evidence="8">
    <location>
        <begin position="10"/>
        <end position="58"/>
    </location>
</feature>
<comment type="catalytic activity">
    <reaction evidence="1">
        <text>ATP-independent breakage of single-stranded DNA, followed by passage and rejoining.</text>
        <dbReference type="EC" id="5.6.2.1"/>
    </reaction>
</comment>
<evidence type="ECO:0000259" key="8">
    <source>
        <dbReference type="Pfam" id="PF21338"/>
    </source>
</evidence>
<keyword evidence="6" id="KW-0413">Isomerase</keyword>
<evidence type="ECO:0000256" key="4">
    <source>
        <dbReference type="ARBA" id="ARBA00023029"/>
    </source>
</evidence>
<evidence type="ECO:0000256" key="3">
    <source>
        <dbReference type="ARBA" id="ARBA00012891"/>
    </source>
</evidence>
<dbReference type="Pfam" id="PF01028">
    <property type="entry name" value="Topoisom_I"/>
    <property type="match status" value="1"/>
</dbReference>
<keyword evidence="4" id="KW-0799">Topoisomerase</keyword>
<dbReference type="PRINTS" id="PR00416">
    <property type="entry name" value="EUTPISMRASEI"/>
</dbReference>
<dbReference type="KEGG" id="spue:AB5L97_03630"/>
<comment type="similarity">
    <text evidence="2">Belongs to the type IB topoisomerase family.</text>
</comment>
<evidence type="ECO:0000313" key="9">
    <source>
        <dbReference type="EMBL" id="XDP47254.1"/>
    </source>
</evidence>
<dbReference type="GO" id="GO:0003917">
    <property type="term" value="F:DNA topoisomerase type I (single strand cut, ATP-independent) activity"/>
    <property type="evidence" value="ECO:0007669"/>
    <property type="project" value="UniProtKB-EC"/>
</dbReference>
<dbReference type="GO" id="GO:0003677">
    <property type="term" value="F:DNA binding"/>
    <property type="evidence" value="ECO:0007669"/>
    <property type="project" value="UniProtKB-KW"/>
</dbReference>
<dbReference type="InterPro" id="IPR051062">
    <property type="entry name" value="Topoisomerase_IB"/>
</dbReference>
<dbReference type="InterPro" id="IPR001631">
    <property type="entry name" value="TopoI"/>
</dbReference>
<gene>
    <name evidence="9" type="ORF">AB5L97_03630</name>
</gene>
<dbReference type="SUPFAM" id="SSF55869">
    <property type="entry name" value="DNA topoisomerase I domain"/>
    <property type="match status" value="1"/>
</dbReference>
<dbReference type="InterPro" id="IPR011010">
    <property type="entry name" value="DNA_brk_join_enz"/>
</dbReference>
<name>A0AB39L8E2_9MICC</name>
<evidence type="ECO:0000259" key="7">
    <source>
        <dbReference type="Pfam" id="PF01028"/>
    </source>
</evidence>
<dbReference type="InterPro" id="IPR014711">
    <property type="entry name" value="TopoI_cat_a-hlx-sub_euk"/>
</dbReference>
<evidence type="ECO:0000256" key="6">
    <source>
        <dbReference type="ARBA" id="ARBA00023235"/>
    </source>
</evidence>
<dbReference type="AlphaFoldDB" id="A0AB39L8E2"/>
<dbReference type="InterPro" id="IPR013500">
    <property type="entry name" value="TopoI_cat_euk"/>
</dbReference>
<evidence type="ECO:0000256" key="2">
    <source>
        <dbReference type="ARBA" id="ARBA00006645"/>
    </source>
</evidence>
<dbReference type="PROSITE" id="PS52038">
    <property type="entry name" value="TOPO_IB_2"/>
    <property type="match status" value="1"/>
</dbReference>
<feature type="domain" description="DNA topoisomerase I catalytic core eukaryotic-type" evidence="7">
    <location>
        <begin position="71"/>
        <end position="271"/>
    </location>
</feature>
<dbReference type="SUPFAM" id="SSF56349">
    <property type="entry name" value="DNA breaking-rejoining enzymes"/>
    <property type="match status" value="1"/>
</dbReference>
<organism evidence="9">
    <name type="scientific">Sinomonas puerhi</name>
    <dbReference type="NCBI Taxonomy" id="3238584"/>
    <lineage>
        <taxon>Bacteria</taxon>
        <taxon>Bacillati</taxon>
        <taxon>Actinomycetota</taxon>
        <taxon>Actinomycetes</taxon>
        <taxon>Micrococcales</taxon>
        <taxon>Micrococcaceae</taxon>
        <taxon>Sinomonas</taxon>
    </lineage>
</organism>
<dbReference type="InterPro" id="IPR049331">
    <property type="entry name" value="Top1B_N_bact"/>
</dbReference>
<accession>A0AB39L8E2</accession>
<dbReference type="PANTHER" id="PTHR10290">
    <property type="entry name" value="DNA TOPOISOMERASE I"/>
    <property type="match status" value="1"/>
</dbReference>
<evidence type="ECO:0000256" key="5">
    <source>
        <dbReference type="ARBA" id="ARBA00023125"/>
    </source>
</evidence>
<evidence type="ECO:0000256" key="1">
    <source>
        <dbReference type="ARBA" id="ARBA00000213"/>
    </source>
</evidence>
<sequence length="315" mass="34470">MVVRRRAGAGFTYWDGDGRRVSDPETLARIADLAVPPAWRKVRIARSGRARVQATGIDAAGRKQYVYHRLWRERADVRKFDRAVELARRLPAIRRAVTEDLRGRRGAREQALAAALRLVDRAGFRVGSSRYARENGSFGVTSLQRRHVTLDGDLVAFDFPGKSGIHWYLEVEDADLAAYLAACPTGTARGRTIGFDTETGFQPISAAALNGYLRSKAGIGASAKDLRTWRGTAVAAEALVRAGTRDADADSAWRAAVAEAAEWLHNTPAVARGSYLDPRLLLAYHEGRMPTGHEQVSDAVLAELLESTPRKGPGR</sequence>